<dbReference type="EMBL" id="CM039174">
    <property type="protein sequence ID" value="KAH9751852.1"/>
    <property type="molecule type" value="Genomic_DNA"/>
</dbReference>
<dbReference type="Proteomes" id="UP000829398">
    <property type="component" value="Chromosome 5"/>
</dbReference>
<organism evidence="1 2">
    <name type="scientific">Citrus sinensis</name>
    <name type="common">Sweet orange</name>
    <name type="synonym">Citrus aurantium var. sinensis</name>
    <dbReference type="NCBI Taxonomy" id="2711"/>
    <lineage>
        <taxon>Eukaryota</taxon>
        <taxon>Viridiplantae</taxon>
        <taxon>Streptophyta</taxon>
        <taxon>Embryophyta</taxon>
        <taxon>Tracheophyta</taxon>
        <taxon>Spermatophyta</taxon>
        <taxon>Magnoliopsida</taxon>
        <taxon>eudicotyledons</taxon>
        <taxon>Gunneridae</taxon>
        <taxon>Pentapetalae</taxon>
        <taxon>rosids</taxon>
        <taxon>malvids</taxon>
        <taxon>Sapindales</taxon>
        <taxon>Rutaceae</taxon>
        <taxon>Aurantioideae</taxon>
        <taxon>Citrus</taxon>
    </lineage>
</organism>
<evidence type="ECO:0000313" key="2">
    <source>
        <dbReference type="Proteomes" id="UP000829398"/>
    </source>
</evidence>
<reference evidence="2" key="1">
    <citation type="journal article" date="2023" name="Hortic. Res.">
        <title>A chromosome-level phased genome enabling allele-level studies in sweet orange: a case study on citrus Huanglongbing tolerance.</title>
        <authorList>
            <person name="Wu B."/>
            <person name="Yu Q."/>
            <person name="Deng Z."/>
            <person name="Duan Y."/>
            <person name="Luo F."/>
            <person name="Gmitter F. Jr."/>
        </authorList>
    </citation>
    <scope>NUCLEOTIDE SEQUENCE [LARGE SCALE GENOMIC DNA]</scope>
    <source>
        <strain evidence="2">cv. Valencia</strain>
    </source>
</reference>
<name>A0ACB8KBV9_CITSI</name>
<keyword evidence="2" id="KW-1185">Reference proteome</keyword>
<sequence>MEAAKSLTSFLNPSVHLDRFDGTNFTRWKGKLFFLLTVLKVAYVLDPKLEPFPEPREDDTEVVKAARKRRDDDELMCQGHILNTLSDRILHSKENITLEELQKHLVIEEETRSRESKDKHDSTKINVVEVSKFSKNFKVKNDKKFKKSSTQKFSGNCFFCGKKGHRQSDCRFKKKKEELNSHKANVIENKSEEICAMVSEMQIGMITETNMAETKSYDWWLDSGATIHVCNDKKFFLSYKEETEGQMVLMGNNNPVIVAGKGVVEINFTSGKKVTLYNVFHVPSVRKNLISTSCMCRHGLKIVLEGNTCIVSKNGLFVGKGYSCDGMYKLSINNNNINLAYIVESCDIWHARLAHLNFRSLKYMSKHGLINCNDVKGHKCEICIQAKLTKKPFPKAERNTQILDLIHTDICEYNGMLTRGGKRYFITFIDDCSRYTYVYLLRTKNEAFDKFKIFKAEVENQKDKKIKMVRSDRGGEYFSIEFNNYCEEFGIIHQRSASFTPQQNGLAERKNRIFTDMINSMILNAKLPNNLWGEALLTTCHIHNRITSLKTHISPYEIWKGRKPNLMYLRVWGCLAFYKIHDPKSSKLSARGIKSVFVGYAENSKAYRLLDLDSNVIVESRDVEFIENKFQLDYNIELESIIDQPCVNTPVTSTNNNKRKESMTSFEPRRSQREKKEKSLAPDFISSQALLFLVEGDRKNVLNKVPLLLNIEKDPKTFSEAMSSRDASFWREAVNDEMDSIMSNQTWVLVDLPPGSKPISSKWVFRRKYNSDGSLQTFKARLVAKGFKQRNGIDYFDTYAPVARLTSIRVLFAIVSLNNLYVHQMDVKTAFLNGDLDEEIYMEQPEGFVLPGNEKKVCKLVKSLYGLKQAPKQWHEKFDSVILSHCFKHNNADKCIYFKFTNDFGVIICLYVDDLLIFGTNMQGVNDTKKYLTSQFKMKDLGEVDTILGVKVNKHSGGYSLCQSHYIEKVLLKFNYLKFKEANTLYDSSIKLLENSGRVVAQLEYASAIGSLMYAMHCTRPDVAFCKMSRFTSNPSVEHWKAIDRILGYLKRTINLGLFYNDYPEVLEGYSDASWVTNTRDNKSTSGWIFTIAGGAVS</sequence>
<accession>A0ACB8KBV9</accession>
<evidence type="ECO:0000313" key="1">
    <source>
        <dbReference type="EMBL" id="KAH9751852.1"/>
    </source>
</evidence>
<proteinExistence type="predicted"/>
<gene>
    <name evidence="1" type="ORF">KPL71_014469</name>
</gene>
<comment type="caution">
    <text evidence="1">The sequence shown here is derived from an EMBL/GenBank/DDBJ whole genome shotgun (WGS) entry which is preliminary data.</text>
</comment>
<protein>
    <submittedName>
        <fullName evidence="1">Uncharacterized protein</fullName>
    </submittedName>
</protein>